<evidence type="ECO:0000313" key="1">
    <source>
        <dbReference type="EMBL" id="GAJ11831.1"/>
    </source>
</evidence>
<name>X1VD74_9ZZZZ</name>
<reference evidence="1" key="1">
    <citation type="journal article" date="2014" name="Front. Microbiol.">
        <title>High frequency of phylogenetically diverse reductive dehalogenase-homologous genes in deep subseafloor sedimentary metagenomes.</title>
        <authorList>
            <person name="Kawai M."/>
            <person name="Futagami T."/>
            <person name="Toyoda A."/>
            <person name="Takaki Y."/>
            <person name="Nishi S."/>
            <person name="Hori S."/>
            <person name="Arai W."/>
            <person name="Tsubouchi T."/>
            <person name="Morono Y."/>
            <person name="Uchiyama I."/>
            <person name="Ito T."/>
            <person name="Fujiyama A."/>
            <person name="Inagaki F."/>
            <person name="Takami H."/>
        </authorList>
    </citation>
    <scope>NUCLEOTIDE SEQUENCE</scope>
    <source>
        <strain evidence="1">Expedition CK06-06</strain>
    </source>
</reference>
<dbReference type="SUPFAM" id="SSF50969">
    <property type="entry name" value="YVTN repeat-like/Quinoprotein amine dehydrogenase"/>
    <property type="match status" value="1"/>
</dbReference>
<dbReference type="AlphaFoldDB" id="X1VD74"/>
<dbReference type="Gene3D" id="2.130.10.10">
    <property type="entry name" value="YVTN repeat-like/Quinoprotein amine dehydrogenase"/>
    <property type="match status" value="1"/>
</dbReference>
<feature type="non-terminal residue" evidence="1">
    <location>
        <position position="1"/>
    </location>
</feature>
<comment type="caution">
    <text evidence="1">The sequence shown here is derived from an EMBL/GenBank/DDBJ whole genome shotgun (WGS) entry which is preliminary data.</text>
</comment>
<accession>X1VD74</accession>
<evidence type="ECO:0008006" key="2">
    <source>
        <dbReference type="Google" id="ProtNLM"/>
    </source>
</evidence>
<sequence length="251" mass="28952">WDFCRSKDDRFFVSVCGEGDNPVSALLYEYYPDTGNIREICDVAKAWIVDPAQMPPSKIHTSLDFLSDGRLIMATHNTAPAPNHKRWLFEQHYEDIWEGYPGSILMIVDPDSNDVRVLGIPVPRESIYGGILGNDERYYYFTGYMRGHFYRLDLETNEVKDYGKISEFASCRLIKDAKGRIYGGAYTGELWRFDPEKDAIEDLKVSFHSEFGNRYRRMLIFALNTPRDTLLFISNIDGDVIELDPETLETV</sequence>
<organism evidence="1">
    <name type="scientific">marine sediment metagenome</name>
    <dbReference type="NCBI Taxonomy" id="412755"/>
    <lineage>
        <taxon>unclassified sequences</taxon>
        <taxon>metagenomes</taxon>
        <taxon>ecological metagenomes</taxon>
    </lineage>
</organism>
<protein>
    <recommendedName>
        <fullName evidence="2">SMP-30/Gluconolactonase/LRE-like region domain-containing protein</fullName>
    </recommendedName>
</protein>
<gene>
    <name evidence="1" type="ORF">S12H4_47597</name>
</gene>
<dbReference type="InterPro" id="IPR015943">
    <property type="entry name" value="WD40/YVTN_repeat-like_dom_sf"/>
</dbReference>
<dbReference type="EMBL" id="BARW01029655">
    <property type="protein sequence ID" value="GAJ11831.1"/>
    <property type="molecule type" value="Genomic_DNA"/>
</dbReference>
<dbReference type="InterPro" id="IPR011044">
    <property type="entry name" value="Quino_amine_DH_bsu"/>
</dbReference>
<proteinExistence type="predicted"/>
<feature type="non-terminal residue" evidence="1">
    <location>
        <position position="251"/>
    </location>
</feature>